<dbReference type="GO" id="GO:0031047">
    <property type="term" value="P:regulatory ncRNA-mediated gene silencing"/>
    <property type="evidence" value="ECO:0007669"/>
    <property type="project" value="InterPro"/>
</dbReference>
<dbReference type="Proteomes" id="UP001324427">
    <property type="component" value="Unassembled WGS sequence"/>
</dbReference>
<feature type="region of interest" description="Disordered" evidence="3">
    <location>
        <begin position="553"/>
        <end position="609"/>
    </location>
</feature>
<dbReference type="Pfam" id="PF05383">
    <property type="entry name" value="La"/>
    <property type="match status" value="1"/>
</dbReference>
<dbReference type="AlphaFoldDB" id="A0AAV9JGT2"/>
<dbReference type="PROSITE" id="PS50961">
    <property type="entry name" value="HTH_LA"/>
    <property type="match status" value="1"/>
</dbReference>
<accession>A0AAV9JGT2</accession>
<dbReference type="PANTHER" id="PTHR22792">
    <property type="entry name" value="LUPUS LA PROTEIN-RELATED"/>
    <property type="match status" value="1"/>
</dbReference>
<dbReference type="InterPro" id="IPR045180">
    <property type="entry name" value="La_dom_prot"/>
</dbReference>
<sequence>MAPATAHSHGGETAMATSVPDTMPAAASLEPHPQADEILRQIEFYFSDDNLHQDSHLLALTGGDGTGPVSLGHILSFSKMRKFKERAKVRETLKQSQLVKVIDSKRIQRRFPLTRAITVRPVLSDMRLRKFVPEDKPWMTKNMMKATGFEPNATVGPITPKEHAEGLEKYDPDSSFISRIEEAVQSFNNKRTMHQDTRSIFSKFMIFGGIDGGANMFQGGMTRDQLKKDGHTKEEIDQTLAYYAVSERVKDAYYAYEDGVQKVNTWVIDFECLAKAFLSDPFMSNANWYEEDRVKTATQVLRNFYNYLLYHDVCPEYADQLHAAREVCDLAEAELAKLAVVDQCLPGAFNAACSTLYQGSYAGLKRTAASAAADDDDAGWIHVGENIGLSEGEAIIIFKAGIAAYGTDEQYAKVATASVDGRPGLKVVSQEKLGLEVVAIVLPEGEVKEMYDAQKRSYGYVDPMGKLICKRWNVPYAPPSDLPARLTNVAANEQTLEFLVEAEVLAHCYLGIKMEVIVKELDIGVKWIDSVDAVFPSFYTYLPNERIRKWTEPGEQKAWMGRQEENKKNGGGEMNVTGEGGQDEVGEGQDGVGQGEHDTVGGYSDEEPD</sequence>
<dbReference type="InterPro" id="IPR006630">
    <property type="entry name" value="La_HTH"/>
</dbReference>
<dbReference type="InterPro" id="IPR036388">
    <property type="entry name" value="WH-like_DNA-bd_sf"/>
</dbReference>
<gene>
    <name evidence="5" type="ORF">LTR36_004298</name>
</gene>
<reference evidence="5 6" key="1">
    <citation type="submission" date="2021-11" db="EMBL/GenBank/DDBJ databases">
        <title>Black yeast isolated from Biological Soil Crust.</title>
        <authorList>
            <person name="Kurbessoian T."/>
        </authorList>
    </citation>
    <scope>NUCLEOTIDE SEQUENCE [LARGE SCALE GENOMIC DNA]</scope>
    <source>
        <strain evidence="5 6">CCFEE 5522</strain>
    </source>
</reference>
<keyword evidence="6" id="KW-1185">Reference proteome</keyword>
<comment type="caution">
    <text evidence="5">The sequence shown here is derived from an EMBL/GenBank/DDBJ whole genome shotgun (WGS) entry which is preliminary data.</text>
</comment>
<dbReference type="Gene3D" id="1.10.10.10">
    <property type="entry name" value="Winged helix-like DNA-binding domain superfamily/Winged helix DNA-binding domain"/>
    <property type="match status" value="1"/>
</dbReference>
<proteinExistence type="predicted"/>
<dbReference type="SMART" id="SM00715">
    <property type="entry name" value="LA"/>
    <property type="match status" value="1"/>
</dbReference>
<keyword evidence="1 2" id="KW-0694">RNA-binding</keyword>
<dbReference type="EMBL" id="JAVFHQ010000025">
    <property type="protein sequence ID" value="KAK4544407.1"/>
    <property type="molecule type" value="Genomic_DNA"/>
</dbReference>
<organism evidence="5 6">
    <name type="scientific">Oleoguttula mirabilis</name>
    <dbReference type="NCBI Taxonomy" id="1507867"/>
    <lineage>
        <taxon>Eukaryota</taxon>
        <taxon>Fungi</taxon>
        <taxon>Dikarya</taxon>
        <taxon>Ascomycota</taxon>
        <taxon>Pezizomycotina</taxon>
        <taxon>Dothideomycetes</taxon>
        <taxon>Dothideomycetidae</taxon>
        <taxon>Mycosphaerellales</taxon>
        <taxon>Teratosphaeriaceae</taxon>
        <taxon>Oleoguttula</taxon>
    </lineage>
</organism>
<evidence type="ECO:0000313" key="6">
    <source>
        <dbReference type="Proteomes" id="UP001324427"/>
    </source>
</evidence>
<dbReference type="GO" id="GO:0033167">
    <property type="term" value="C:ARC complex"/>
    <property type="evidence" value="ECO:0007669"/>
    <property type="project" value="InterPro"/>
</dbReference>
<protein>
    <recommendedName>
        <fullName evidence="4">HTH La-type RNA-binding domain-containing protein</fullName>
    </recommendedName>
</protein>
<evidence type="ECO:0000256" key="3">
    <source>
        <dbReference type="SAM" id="MobiDB-lite"/>
    </source>
</evidence>
<evidence type="ECO:0000256" key="2">
    <source>
        <dbReference type="PROSITE-ProRule" id="PRU00332"/>
    </source>
</evidence>
<feature type="domain" description="HTH La-type RNA-binding" evidence="4">
    <location>
        <begin position="28"/>
        <end position="118"/>
    </location>
</feature>
<evidence type="ECO:0000259" key="4">
    <source>
        <dbReference type="PROSITE" id="PS50961"/>
    </source>
</evidence>
<dbReference type="InterPro" id="IPR036390">
    <property type="entry name" value="WH_DNA-bd_sf"/>
</dbReference>
<dbReference type="InterPro" id="IPR018606">
    <property type="entry name" value="Arb1"/>
</dbReference>
<name>A0AAV9JGT2_9PEZI</name>
<evidence type="ECO:0000313" key="5">
    <source>
        <dbReference type="EMBL" id="KAK4544407.1"/>
    </source>
</evidence>
<evidence type="ECO:0000256" key="1">
    <source>
        <dbReference type="ARBA" id="ARBA00022884"/>
    </source>
</evidence>
<dbReference type="Pfam" id="PF09692">
    <property type="entry name" value="Arb1"/>
    <property type="match status" value="1"/>
</dbReference>
<dbReference type="SUPFAM" id="SSF46785">
    <property type="entry name" value="Winged helix' DNA-binding domain"/>
    <property type="match status" value="1"/>
</dbReference>
<dbReference type="GO" id="GO:0003729">
    <property type="term" value="F:mRNA binding"/>
    <property type="evidence" value="ECO:0007669"/>
    <property type="project" value="TreeGrafter"/>
</dbReference>
<dbReference type="PANTHER" id="PTHR22792:SF140">
    <property type="entry name" value="ACHILLES, ISOFORM A"/>
    <property type="match status" value="1"/>
</dbReference>